<dbReference type="EMBL" id="LR216287">
    <property type="protein sequence ID" value="VFJ14393.1"/>
    <property type="molecule type" value="Genomic_DNA"/>
</dbReference>
<feature type="compositionally biased region" description="Polar residues" evidence="1">
    <location>
        <begin position="12"/>
        <end position="23"/>
    </location>
</feature>
<sequence length="41" mass="4795">MSAINDEDEATIANQPKRSKSNNHVYFQNEIILKKKNDRFS</sequence>
<accession>A0A484IAV0</accession>
<feature type="compositionally biased region" description="Acidic residues" evidence="1">
    <location>
        <begin position="1"/>
        <end position="10"/>
    </location>
</feature>
<evidence type="ECO:0000313" key="2">
    <source>
        <dbReference type="EMBL" id="VFJ14393.1"/>
    </source>
</evidence>
<name>A0A484IAV0_9ARCH</name>
<protein>
    <submittedName>
        <fullName evidence="2">Uncharacterized protein</fullName>
    </submittedName>
</protein>
<dbReference type="AlphaFoldDB" id="A0A484IAV0"/>
<reference evidence="2 3" key="1">
    <citation type="submission" date="2019-02" db="EMBL/GenBank/DDBJ databases">
        <authorList>
            <person name="Lehtovirta-Morley E L."/>
        </authorList>
    </citation>
    <scope>NUCLEOTIDE SEQUENCE [LARGE SCALE GENOMIC DNA]</scope>
    <source>
        <strain evidence="2">NFRAN1</strain>
    </source>
</reference>
<proteinExistence type="predicted"/>
<organism evidence="2 3">
    <name type="scientific">Candidatus Nitrosocosmicus franklandianus</name>
    <dbReference type="NCBI Taxonomy" id="1798806"/>
    <lineage>
        <taxon>Archaea</taxon>
        <taxon>Nitrososphaerota</taxon>
        <taxon>Nitrososphaeria</taxon>
        <taxon>Nitrososphaerales</taxon>
        <taxon>Nitrososphaeraceae</taxon>
        <taxon>Candidatus Nitrosocosmicus</taxon>
    </lineage>
</organism>
<evidence type="ECO:0000256" key="1">
    <source>
        <dbReference type="SAM" id="MobiDB-lite"/>
    </source>
</evidence>
<feature type="region of interest" description="Disordered" evidence="1">
    <location>
        <begin position="1"/>
        <end position="23"/>
    </location>
</feature>
<keyword evidence="3" id="KW-1185">Reference proteome</keyword>
<dbReference type="KEGG" id="nfn:NFRAN_2071"/>
<gene>
    <name evidence="2" type="ORF">NFRAN_2071</name>
</gene>
<dbReference type="RefSeq" id="WP_269472321.1">
    <property type="nucleotide sequence ID" value="NZ_LR216287.1"/>
</dbReference>
<dbReference type="Proteomes" id="UP000294299">
    <property type="component" value="Chromosome NFRAN"/>
</dbReference>
<dbReference type="GeneID" id="77169527"/>
<evidence type="ECO:0000313" key="3">
    <source>
        <dbReference type="Proteomes" id="UP000294299"/>
    </source>
</evidence>